<feature type="transmembrane region" description="Helical" evidence="5">
    <location>
        <begin position="288"/>
        <end position="309"/>
    </location>
</feature>
<evidence type="ECO:0000256" key="1">
    <source>
        <dbReference type="ARBA" id="ARBA00004141"/>
    </source>
</evidence>
<dbReference type="PANTHER" id="PTHR43077">
    <property type="entry name" value="TRANSPORT PERMEASE YVFS-RELATED"/>
    <property type="match status" value="1"/>
</dbReference>
<protein>
    <recommendedName>
        <fullName evidence="8">ABC transporter permease</fullName>
    </recommendedName>
</protein>
<evidence type="ECO:0000256" key="4">
    <source>
        <dbReference type="ARBA" id="ARBA00023136"/>
    </source>
</evidence>
<dbReference type="Pfam" id="PF13620">
    <property type="entry name" value="CarboxypepD_reg"/>
    <property type="match status" value="1"/>
</dbReference>
<evidence type="ECO:0000256" key="5">
    <source>
        <dbReference type="SAM" id="Phobius"/>
    </source>
</evidence>
<dbReference type="GO" id="GO:0016020">
    <property type="term" value="C:membrane"/>
    <property type="evidence" value="ECO:0007669"/>
    <property type="project" value="UniProtKB-SubCell"/>
</dbReference>
<dbReference type="STRING" id="1050202.GCA_000384035_03018"/>
<accession>A0A2T0GYT6</accession>
<keyword evidence="3 5" id="KW-1133">Transmembrane helix</keyword>
<evidence type="ECO:0000313" key="6">
    <source>
        <dbReference type="EMBL" id="PRW64193.1"/>
    </source>
</evidence>
<evidence type="ECO:0000256" key="3">
    <source>
        <dbReference type="ARBA" id="ARBA00022989"/>
    </source>
</evidence>
<dbReference type="InterPro" id="IPR008969">
    <property type="entry name" value="CarboxyPept-like_regulatory"/>
</dbReference>
<sequence>MSVPQEQQKQLARTLVSSLWFPVFFVVGFMVCYLLPFHAPQPRDMSLAVVGQQAAERLDTSLERSLPGGFDVTAVPNGEAAERAIADREATAAYDPAHGELFYASANGKASLQMLRQVFAPIAQQAGQRLTTTDLGPTAPGDVMGTGLFYCLMALNIPPYISVMMLLRAELTTRQKLGALVGVGALGTVIVYGTALSLDVIYNDPTLLLVGFLLTQAIAWVSFGLVPFVKQFIPGVAVGLFVLLSLPSSGGAIPKELVPGFFQALHPIMPLGQAVHAMRGILYFDGTGSLGMVLGLCAWVAVGVALVLLNQFLVRRRARAASSGEPVAVTDHGGGYEHEDDGDVIVDPSFEAPEPVHHRTLAGSVTDGSGAAVPGASVTVTDSGGVQVARMLTSPDGGYTVRELPEGPVTVVASASGMQPAVDRLTARSGRVERCDFLLDTEEGSRSVRPSRAGGVLTVGE</sequence>
<name>A0A2T0GYT6_ACTMO</name>
<keyword evidence="7" id="KW-1185">Reference proteome</keyword>
<comment type="subcellular location">
    <subcellularLocation>
        <location evidence="1">Membrane</location>
        <topology evidence="1">Multi-pass membrane protein</topology>
    </subcellularLocation>
</comment>
<feature type="transmembrane region" description="Helical" evidence="5">
    <location>
        <begin position="179"/>
        <end position="201"/>
    </location>
</feature>
<proteinExistence type="predicted"/>
<dbReference type="EMBL" id="PVSR01000005">
    <property type="protein sequence ID" value="PRW64193.1"/>
    <property type="molecule type" value="Genomic_DNA"/>
</dbReference>
<keyword evidence="2 5" id="KW-0812">Transmembrane</keyword>
<evidence type="ECO:0000256" key="2">
    <source>
        <dbReference type="ARBA" id="ARBA00022692"/>
    </source>
</evidence>
<evidence type="ECO:0000313" key="7">
    <source>
        <dbReference type="Proteomes" id="UP000239352"/>
    </source>
</evidence>
<feature type="transmembrane region" description="Helical" evidence="5">
    <location>
        <begin position="207"/>
        <end position="226"/>
    </location>
</feature>
<dbReference type="Proteomes" id="UP000239352">
    <property type="component" value="Unassembled WGS sequence"/>
</dbReference>
<gene>
    <name evidence="6" type="ORF">CEP50_06025</name>
</gene>
<evidence type="ECO:0008006" key="8">
    <source>
        <dbReference type="Google" id="ProtNLM"/>
    </source>
</evidence>
<dbReference type="InterPro" id="IPR051328">
    <property type="entry name" value="T7SS_ABC-Transporter"/>
</dbReference>
<dbReference type="PANTHER" id="PTHR43077:SF10">
    <property type="entry name" value="TRANSPORT PERMEASE PROTEIN"/>
    <property type="match status" value="1"/>
</dbReference>
<comment type="caution">
    <text evidence="6">The sequence shown here is derived from an EMBL/GenBank/DDBJ whole genome shotgun (WGS) entry which is preliminary data.</text>
</comment>
<reference evidence="6 7" key="1">
    <citation type="submission" date="2018-03" db="EMBL/GenBank/DDBJ databases">
        <title>Actinopolyspora mortivallis from Sahara, screening for active biomolecules.</title>
        <authorList>
            <person name="Selama O."/>
            <person name="Wellington E.M.H."/>
            <person name="Hacene H."/>
        </authorList>
    </citation>
    <scope>NUCLEOTIDE SEQUENCE [LARGE SCALE GENOMIC DNA]</scope>
    <source>
        <strain evidence="6 7">M5A</strain>
    </source>
</reference>
<dbReference type="InParanoid" id="A0A2T0GYT6"/>
<feature type="transmembrane region" description="Helical" evidence="5">
    <location>
        <begin position="147"/>
        <end position="167"/>
    </location>
</feature>
<dbReference type="SUPFAM" id="SSF49464">
    <property type="entry name" value="Carboxypeptidase regulatory domain-like"/>
    <property type="match status" value="1"/>
</dbReference>
<feature type="transmembrane region" description="Helical" evidence="5">
    <location>
        <begin position="233"/>
        <end position="253"/>
    </location>
</feature>
<dbReference type="Gene3D" id="2.60.40.1120">
    <property type="entry name" value="Carboxypeptidase-like, regulatory domain"/>
    <property type="match status" value="1"/>
</dbReference>
<keyword evidence="4 5" id="KW-0472">Membrane</keyword>
<organism evidence="6 7">
    <name type="scientific">Actinopolyspora mortivallis</name>
    <dbReference type="NCBI Taxonomy" id="33906"/>
    <lineage>
        <taxon>Bacteria</taxon>
        <taxon>Bacillati</taxon>
        <taxon>Actinomycetota</taxon>
        <taxon>Actinomycetes</taxon>
        <taxon>Actinopolysporales</taxon>
        <taxon>Actinopolysporaceae</taxon>
        <taxon>Actinopolyspora</taxon>
    </lineage>
</organism>
<dbReference type="AlphaFoldDB" id="A0A2T0GYT6"/>
<feature type="transmembrane region" description="Helical" evidence="5">
    <location>
        <begin position="12"/>
        <end position="36"/>
    </location>
</feature>